<dbReference type="Proteomes" id="UP000262477">
    <property type="component" value="Unassembled WGS sequence"/>
</dbReference>
<proteinExistence type="predicted"/>
<feature type="transmembrane region" description="Helical" evidence="1">
    <location>
        <begin position="184"/>
        <end position="200"/>
    </location>
</feature>
<evidence type="ECO:0000313" key="4">
    <source>
        <dbReference type="Proteomes" id="UP000262477"/>
    </source>
</evidence>
<keyword evidence="4" id="KW-1185">Reference proteome</keyword>
<protein>
    <submittedName>
        <fullName evidence="3">DUF418 domain-containing protein</fullName>
    </submittedName>
</protein>
<feature type="transmembrane region" description="Helical" evidence="1">
    <location>
        <begin position="234"/>
        <end position="251"/>
    </location>
</feature>
<keyword evidence="1" id="KW-0812">Transmembrane</keyword>
<dbReference type="PANTHER" id="PTHR30590:SF3">
    <property type="entry name" value="HYPOTHETICAL MEMBRANE SPANNING PROTEIN"/>
    <property type="match status" value="1"/>
</dbReference>
<gene>
    <name evidence="3" type="ORF">DY245_07390</name>
</gene>
<name>A0A371Q8A0_STRIH</name>
<evidence type="ECO:0000313" key="3">
    <source>
        <dbReference type="EMBL" id="REK90937.1"/>
    </source>
</evidence>
<dbReference type="OrthoDB" id="9807744at2"/>
<dbReference type="AlphaFoldDB" id="A0A371Q8A0"/>
<feature type="transmembrane region" description="Helical" evidence="1">
    <location>
        <begin position="106"/>
        <end position="126"/>
    </location>
</feature>
<feature type="transmembrane region" description="Helical" evidence="1">
    <location>
        <begin position="303"/>
        <end position="323"/>
    </location>
</feature>
<feature type="transmembrane region" description="Helical" evidence="1">
    <location>
        <begin position="329"/>
        <end position="350"/>
    </location>
</feature>
<feature type="transmembrane region" description="Helical" evidence="1">
    <location>
        <begin position="66"/>
        <end position="86"/>
    </location>
</feature>
<evidence type="ECO:0000256" key="1">
    <source>
        <dbReference type="SAM" id="Phobius"/>
    </source>
</evidence>
<dbReference type="Pfam" id="PF04235">
    <property type="entry name" value="DUF418"/>
    <property type="match status" value="1"/>
</dbReference>
<dbReference type="EMBL" id="QUAC01000050">
    <property type="protein sequence ID" value="REK90937.1"/>
    <property type="molecule type" value="Genomic_DNA"/>
</dbReference>
<dbReference type="PANTHER" id="PTHR30590">
    <property type="entry name" value="INNER MEMBRANE PROTEIN"/>
    <property type="match status" value="1"/>
</dbReference>
<keyword evidence="1" id="KW-1133">Transmembrane helix</keyword>
<comment type="caution">
    <text evidence="3">The sequence shown here is derived from an EMBL/GenBank/DDBJ whole genome shotgun (WGS) entry which is preliminary data.</text>
</comment>
<evidence type="ECO:0000259" key="2">
    <source>
        <dbReference type="Pfam" id="PF04235"/>
    </source>
</evidence>
<sequence>MRHQGVSATVLSAGGLTLTAEARQRQGAALWTESPPVSGESVTTTVPESPPVPVPVPRRRIDALDALRGFALCGILLVNIPQITYMRGYRVPGELLPVREALDLFVQHRFFPLFSFLFGLSFVFFYEGAAARAAKPRVLLLRRLVALAVLGVGHHVLQPGEALLPYAIVGLLVLLPTARLSRRLVLIGGIVLTVAGTTLVSGGQAVIPGLFLLGAATARYGIADTLERRGGQLALLLAVSAPAAVAAAFWQQDAWATSLGPRAASIAGLLMALAYACGFLLLLRTPLRGAMAAVFAPLGRMALTNYLTATLIIVAVAPVLGLFESTRWGAALGLAAVILAVQTVLSHLWLNAFRYGPLEWAWRCVTWWQLVPITKSQGRRGN</sequence>
<feature type="transmembrane region" description="Helical" evidence="1">
    <location>
        <begin position="138"/>
        <end position="157"/>
    </location>
</feature>
<dbReference type="InterPro" id="IPR007349">
    <property type="entry name" value="DUF418"/>
</dbReference>
<keyword evidence="1" id="KW-0472">Membrane</keyword>
<feature type="domain" description="DUF418" evidence="2">
    <location>
        <begin position="233"/>
        <end position="369"/>
    </location>
</feature>
<feature type="transmembrane region" description="Helical" evidence="1">
    <location>
        <begin position="263"/>
        <end position="283"/>
    </location>
</feature>
<reference evidence="3 4" key="1">
    <citation type="submission" date="2018-08" db="EMBL/GenBank/DDBJ databases">
        <title>Streptomyces NEAU-D10 sp. nov., a novel Actinomycete isolated from soil.</title>
        <authorList>
            <person name="Jin L."/>
        </authorList>
    </citation>
    <scope>NUCLEOTIDE SEQUENCE [LARGE SCALE GENOMIC DNA]</scope>
    <source>
        <strain evidence="3 4">NEAU-D10</strain>
    </source>
</reference>
<dbReference type="InterPro" id="IPR052529">
    <property type="entry name" value="Bact_Transport_Assoc"/>
</dbReference>
<organism evidence="3 4">
    <name type="scientific">Streptomyces inhibens</name>
    <dbReference type="NCBI Taxonomy" id="2293571"/>
    <lineage>
        <taxon>Bacteria</taxon>
        <taxon>Bacillati</taxon>
        <taxon>Actinomycetota</taxon>
        <taxon>Actinomycetes</taxon>
        <taxon>Kitasatosporales</taxon>
        <taxon>Streptomycetaceae</taxon>
        <taxon>Streptomyces</taxon>
    </lineage>
</organism>
<accession>A0A371Q8A0</accession>
<feature type="transmembrane region" description="Helical" evidence="1">
    <location>
        <begin position="163"/>
        <end position="179"/>
    </location>
</feature>